<accession>A0A8J1UXA9</accession>
<reference evidence="1" key="1">
    <citation type="submission" date="2022-03" db="EMBL/GenBank/DDBJ databases">
        <authorList>
            <person name="Martin C."/>
        </authorList>
    </citation>
    <scope>NUCLEOTIDE SEQUENCE</scope>
</reference>
<keyword evidence="2" id="KW-1185">Reference proteome</keyword>
<sequence length="597" mass="68611">RAPKNLITMKFKTKFVILVSGILILIKCILFYILLKYIHTDEFNKIYDYQIYTRQGKNQIEENSKSTILIFGISCLTLPLVSLLNSHTIQVVDCFNNSLAPENGFNPTLNTQLKEDIIESLKQSGSDITILSDVDNTVIKMVNILIIDIVNTNGDKLSKLAAILDTIERNSVNITIITHNAMDIAEDSLPDDWQGAVDYVIHKYSKQNKVLLLKVPILLGPYCIGSNVHTFIRNVEHNFIPNKNKQETTNKVLHYLSSKEAAFLVQHLRENTATFQRSSIECYLQANLSMIESMILDIMGYNTYTSHNAFASADVEKLICNCDVGLSYMAQTNIKDAILKHIIWFNRMKKDIYPSKLNSAVFSTYFTSKQDPQRPTNQSTNNFKYFAAWYWSLQDVGMKGLIFYDNLDLDFKTRVANENVSFVKADLGPNSVNDARFYIYYEYVKNHPELKWVLFTDIADVKFLKNPFELMGFINEDLLYVGQDKCEFQQSTSNIWVNNLYKNCLGKTASEKVNAIHKQEFLYNAGIIGGSRSIILEFLHHMTEAFNEAPSDMNCDMGILNYVVHRYFQKRVFTGFPLHSYFRIFQINPKGVYIVHK</sequence>
<dbReference type="OrthoDB" id="6324577at2759"/>
<dbReference type="EMBL" id="CAIIXF020000012">
    <property type="protein sequence ID" value="CAH1800831.1"/>
    <property type="molecule type" value="Genomic_DNA"/>
</dbReference>
<feature type="non-terminal residue" evidence="1">
    <location>
        <position position="1"/>
    </location>
</feature>
<protein>
    <submittedName>
        <fullName evidence="1">Uncharacterized protein</fullName>
    </submittedName>
</protein>
<comment type="caution">
    <text evidence="1">The sequence shown here is derived from an EMBL/GenBank/DDBJ whole genome shotgun (WGS) entry which is preliminary data.</text>
</comment>
<organism evidence="1 2">
    <name type="scientific">Owenia fusiformis</name>
    <name type="common">Polychaete worm</name>
    <dbReference type="NCBI Taxonomy" id="6347"/>
    <lineage>
        <taxon>Eukaryota</taxon>
        <taxon>Metazoa</taxon>
        <taxon>Spiralia</taxon>
        <taxon>Lophotrochozoa</taxon>
        <taxon>Annelida</taxon>
        <taxon>Polychaeta</taxon>
        <taxon>Sedentaria</taxon>
        <taxon>Canalipalpata</taxon>
        <taxon>Sabellida</taxon>
        <taxon>Oweniida</taxon>
        <taxon>Oweniidae</taxon>
        <taxon>Owenia</taxon>
    </lineage>
</organism>
<dbReference type="AlphaFoldDB" id="A0A8J1UXA9"/>
<evidence type="ECO:0000313" key="2">
    <source>
        <dbReference type="Proteomes" id="UP000749559"/>
    </source>
</evidence>
<evidence type="ECO:0000313" key="1">
    <source>
        <dbReference type="EMBL" id="CAH1800831.1"/>
    </source>
</evidence>
<proteinExistence type="predicted"/>
<gene>
    <name evidence="1" type="ORF">OFUS_LOCUS24669</name>
</gene>
<name>A0A8J1UXA9_OWEFU</name>
<dbReference type="Proteomes" id="UP000749559">
    <property type="component" value="Unassembled WGS sequence"/>
</dbReference>